<dbReference type="AlphaFoldDB" id="A0A5C1ACT7"/>
<dbReference type="EMBL" id="CP042425">
    <property type="protein sequence ID" value="QEL16455.1"/>
    <property type="molecule type" value="Genomic_DNA"/>
</dbReference>
<sequence length="190" mass="19983">MNRRRAIGVGAGSGWALTGAAGGRPSAASELKVSVVLPGLYGLDGTLAHPPTLRNAGYGLRFVVVVENVSPAAVYVWAEGNSEGHGTLSFEVAAGRAASTVRRVEKEWSKNVVRLERLAPGGLHARVVAYDPPAGAPREWEGWPFGAKDSRVEVTLRAVFEQAKAGAGGKVMPWAGRVVSPEYKVTLLNA</sequence>
<proteinExistence type="predicted"/>
<dbReference type="KEGG" id="lrs:PX52LOC_03409"/>
<evidence type="ECO:0000313" key="2">
    <source>
        <dbReference type="Proteomes" id="UP000324974"/>
    </source>
</evidence>
<reference evidence="2" key="1">
    <citation type="submission" date="2019-08" db="EMBL/GenBank/DDBJ databases">
        <title>Limnoglobus roseus gen. nov., sp. nov., a novel freshwater planctomycete with a giant genome from the family Gemmataceae.</title>
        <authorList>
            <person name="Kulichevskaya I.S."/>
            <person name="Naumoff D.G."/>
            <person name="Miroshnikov K."/>
            <person name="Ivanova A."/>
            <person name="Philippov D.A."/>
            <person name="Hakobyan A."/>
            <person name="Rijpstra I.C."/>
            <person name="Sinninghe Damste J.S."/>
            <person name="Liesack W."/>
            <person name="Dedysh S.N."/>
        </authorList>
    </citation>
    <scope>NUCLEOTIDE SEQUENCE [LARGE SCALE GENOMIC DNA]</scope>
    <source>
        <strain evidence="2">PX52</strain>
    </source>
</reference>
<dbReference type="RefSeq" id="WP_149111182.1">
    <property type="nucleotide sequence ID" value="NZ_CP042425.1"/>
</dbReference>
<evidence type="ECO:0000313" key="1">
    <source>
        <dbReference type="EMBL" id="QEL16455.1"/>
    </source>
</evidence>
<accession>A0A5C1ACT7</accession>
<protein>
    <submittedName>
        <fullName evidence="1">Uncharacterized protein</fullName>
    </submittedName>
</protein>
<name>A0A5C1ACT7_9BACT</name>
<gene>
    <name evidence="1" type="ORF">PX52LOC_03409</name>
</gene>
<organism evidence="1 2">
    <name type="scientific">Limnoglobus roseus</name>
    <dbReference type="NCBI Taxonomy" id="2598579"/>
    <lineage>
        <taxon>Bacteria</taxon>
        <taxon>Pseudomonadati</taxon>
        <taxon>Planctomycetota</taxon>
        <taxon>Planctomycetia</taxon>
        <taxon>Gemmatales</taxon>
        <taxon>Gemmataceae</taxon>
        <taxon>Limnoglobus</taxon>
    </lineage>
</organism>
<keyword evidence="2" id="KW-1185">Reference proteome</keyword>
<dbReference type="Proteomes" id="UP000324974">
    <property type="component" value="Chromosome"/>
</dbReference>